<sequence>MNPRGFGLIMVLISVAIIGGLSYLMYNWIDEMQTSVKSQSGVESNAYLPGIGGERRSGIYTVDGETVEIFTKCGNNICEPFEKCTPTQQDRYTGEESEDCGALYCPEDCQQLK</sequence>
<evidence type="ECO:0000256" key="1">
    <source>
        <dbReference type="SAM" id="Phobius"/>
    </source>
</evidence>
<keyword evidence="1" id="KW-1133">Transmembrane helix</keyword>
<dbReference type="AlphaFoldDB" id="A0A1G2Q3V9"/>
<protein>
    <submittedName>
        <fullName evidence="2">Uncharacterized protein</fullName>
    </submittedName>
</protein>
<reference evidence="2 3" key="1">
    <citation type="journal article" date="2016" name="Nat. Commun.">
        <title>Thousands of microbial genomes shed light on interconnected biogeochemical processes in an aquifer system.</title>
        <authorList>
            <person name="Anantharaman K."/>
            <person name="Brown C.T."/>
            <person name="Hug L.A."/>
            <person name="Sharon I."/>
            <person name="Castelle C.J."/>
            <person name="Probst A.J."/>
            <person name="Thomas B.C."/>
            <person name="Singh A."/>
            <person name="Wilkins M.J."/>
            <person name="Karaoz U."/>
            <person name="Brodie E.L."/>
            <person name="Williams K.H."/>
            <person name="Hubbard S.S."/>
            <person name="Banfield J.F."/>
        </authorList>
    </citation>
    <scope>NUCLEOTIDE SEQUENCE [LARGE SCALE GENOMIC DNA]</scope>
</reference>
<dbReference type="EMBL" id="MHTB01000019">
    <property type="protein sequence ID" value="OHA55270.1"/>
    <property type="molecule type" value="Genomic_DNA"/>
</dbReference>
<keyword evidence="1" id="KW-0472">Membrane</keyword>
<gene>
    <name evidence="2" type="ORF">A2226_01830</name>
</gene>
<proteinExistence type="predicted"/>
<dbReference type="Proteomes" id="UP000178936">
    <property type="component" value="Unassembled WGS sequence"/>
</dbReference>
<organism evidence="2 3">
    <name type="scientific">Candidatus Veblenbacteria bacterium RIFOXYA2_FULL_43_9</name>
    <dbReference type="NCBI Taxonomy" id="1802425"/>
    <lineage>
        <taxon>Bacteria</taxon>
        <taxon>Candidatus Vebleniibacteriota</taxon>
    </lineage>
</organism>
<accession>A0A1G2Q3V9</accession>
<comment type="caution">
    <text evidence="2">The sequence shown here is derived from an EMBL/GenBank/DDBJ whole genome shotgun (WGS) entry which is preliminary data.</text>
</comment>
<name>A0A1G2Q3V9_9BACT</name>
<evidence type="ECO:0000313" key="3">
    <source>
        <dbReference type="Proteomes" id="UP000178936"/>
    </source>
</evidence>
<evidence type="ECO:0000313" key="2">
    <source>
        <dbReference type="EMBL" id="OHA55270.1"/>
    </source>
</evidence>
<feature type="transmembrane region" description="Helical" evidence="1">
    <location>
        <begin position="6"/>
        <end position="29"/>
    </location>
</feature>
<keyword evidence="1" id="KW-0812">Transmembrane</keyword>